<proteinExistence type="predicted"/>
<dbReference type="InParanoid" id="M7Y6N2"/>
<gene>
    <name evidence="2" type="ORF">C943_00882</name>
</gene>
<sequence length="41" mass="4725">MTVLIFWGLDSVLSCLENPQDPKTTKEQNRMNSRVFMPAIN</sequence>
<name>M7Y6N2_9BACT</name>
<organism evidence="2 3">
    <name type="scientific">Mariniradius saccharolyticus AK6</name>
    <dbReference type="NCBI Taxonomy" id="1239962"/>
    <lineage>
        <taxon>Bacteria</taxon>
        <taxon>Pseudomonadati</taxon>
        <taxon>Bacteroidota</taxon>
        <taxon>Cytophagia</taxon>
        <taxon>Cytophagales</taxon>
        <taxon>Cyclobacteriaceae</taxon>
        <taxon>Mariniradius</taxon>
    </lineage>
</organism>
<dbReference type="AlphaFoldDB" id="M7Y6N2"/>
<evidence type="ECO:0000313" key="3">
    <source>
        <dbReference type="Proteomes" id="UP000010953"/>
    </source>
</evidence>
<evidence type="ECO:0000313" key="2">
    <source>
        <dbReference type="EMBL" id="EMS32876.1"/>
    </source>
</evidence>
<feature type="region of interest" description="Disordered" evidence="1">
    <location>
        <begin position="20"/>
        <end position="41"/>
    </location>
</feature>
<accession>M7Y6N2</accession>
<protein>
    <submittedName>
        <fullName evidence="2">Uncharacterized protein</fullName>
    </submittedName>
</protein>
<dbReference type="Proteomes" id="UP000010953">
    <property type="component" value="Unassembled WGS sequence"/>
</dbReference>
<keyword evidence="3" id="KW-1185">Reference proteome</keyword>
<comment type="caution">
    <text evidence="2">The sequence shown here is derived from an EMBL/GenBank/DDBJ whole genome shotgun (WGS) entry which is preliminary data.</text>
</comment>
<evidence type="ECO:0000256" key="1">
    <source>
        <dbReference type="SAM" id="MobiDB-lite"/>
    </source>
</evidence>
<reference evidence="2" key="1">
    <citation type="submission" date="2013-01" db="EMBL/GenBank/DDBJ databases">
        <title>Genome assembly of Mariniradius saccharolyticus AK6.</title>
        <authorList>
            <person name="Vaidya B."/>
            <person name="Khatri I."/>
            <person name="Tanuku N.R.S."/>
            <person name="Subramanian S."/>
            <person name="Pinnaka A."/>
        </authorList>
    </citation>
    <scope>NUCLEOTIDE SEQUENCE [LARGE SCALE GENOMIC DNA]</scope>
    <source>
        <strain evidence="2">AK6</strain>
    </source>
</reference>
<dbReference type="EMBL" id="AMZY02000011">
    <property type="protein sequence ID" value="EMS32876.1"/>
    <property type="molecule type" value="Genomic_DNA"/>
</dbReference>